<dbReference type="Gene3D" id="2.102.10.10">
    <property type="entry name" value="Rieske [2Fe-2S] iron-sulphur domain"/>
    <property type="match status" value="1"/>
</dbReference>
<sequence length="346" mass="39617">MPDLDRSELIENRINNGILGQWYPVAKSVEVKSISPLGIEVLGEKLVLWRGDNGKVHCIKDQCPHRGAPLSFGRLHEGHISCRYHGIVVSGEGVVVSVPAMKNCKFEGQKIVRAFEVTEIYDAIFIYMPSAENEKAPRMVFPKEFLSDSWSGFLCTSIWKTNYRYALDNLADPMHGSYLHAESFTLAYGTKEDLFKVDHTENGFIVSRTGQLGENFDWTEFEMHDGTMFCFLDIPYPKAAGPGGNMRIVGFVLPINENSCKVFFWRMREVSGIQRDCWRFLYRTELESKHWTVLEQDREILEAMSDDVRGNEKLYQHDVGVNRIRQTLLKQAKSNVDFELNIEGKS</sequence>
<evidence type="ECO:0000256" key="2">
    <source>
        <dbReference type="ARBA" id="ARBA00022723"/>
    </source>
</evidence>
<dbReference type="AlphaFoldDB" id="A0A381S2B5"/>
<accession>A0A381S2B5</accession>
<dbReference type="InterPro" id="IPR017941">
    <property type="entry name" value="Rieske_2Fe-2S"/>
</dbReference>
<evidence type="ECO:0000256" key="5">
    <source>
        <dbReference type="ARBA" id="ARBA00023014"/>
    </source>
</evidence>
<dbReference type="InterPro" id="IPR036922">
    <property type="entry name" value="Rieske_2Fe-2S_sf"/>
</dbReference>
<gene>
    <name evidence="7" type="ORF">METZ01_LOCUS50302</name>
</gene>
<dbReference type="Gene3D" id="3.90.380.10">
    <property type="entry name" value="Naphthalene 1,2-dioxygenase Alpha Subunit, Chain A, domain 1"/>
    <property type="match status" value="1"/>
</dbReference>
<dbReference type="GO" id="GO:0051537">
    <property type="term" value="F:2 iron, 2 sulfur cluster binding"/>
    <property type="evidence" value="ECO:0007669"/>
    <property type="project" value="UniProtKB-KW"/>
</dbReference>
<evidence type="ECO:0000256" key="4">
    <source>
        <dbReference type="ARBA" id="ARBA00023004"/>
    </source>
</evidence>
<dbReference type="PANTHER" id="PTHR21266">
    <property type="entry name" value="IRON-SULFUR DOMAIN CONTAINING PROTEIN"/>
    <property type="match status" value="1"/>
</dbReference>
<dbReference type="EMBL" id="UINC01002511">
    <property type="protein sequence ID" value="SUZ97448.1"/>
    <property type="molecule type" value="Genomic_DNA"/>
</dbReference>
<dbReference type="InterPro" id="IPR050584">
    <property type="entry name" value="Cholesterol_7-desaturase"/>
</dbReference>
<evidence type="ECO:0000256" key="3">
    <source>
        <dbReference type="ARBA" id="ARBA00023002"/>
    </source>
</evidence>
<dbReference type="GO" id="GO:0016491">
    <property type="term" value="F:oxidoreductase activity"/>
    <property type="evidence" value="ECO:0007669"/>
    <property type="project" value="UniProtKB-KW"/>
</dbReference>
<keyword evidence="4" id="KW-0408">Iron</keyword>
<keyword evidence="5" id="KW-0411">Iron-sulfur</keyword>
<dbReference type="PANTHER" id="PTHR21266:SF60">
    <property type="entry name" value="3-KETOSTEROID-9-ALPHA-MONOOXYGENASE, OXYGENASE COMPONENT"/>
    <property type="match status" value="1"/>
</dbReference>
<keyword evidence="2" id="KW-0479">Metal-binding</keyword>
<evidence type="ECO:0000256" key="1">
    <source>
        <dbReference type="ARBA" id="ARBA00022714"/>
    </source>
</evidence>
<dbReference type="PROSITE" id="PS51296">
    <property type="entry name" value="RIESKE"/>
    <property type="match status" value="1"/>
</dbReference>
<evidence type="ECO:0000313" key="7">
    <source>
        <dbReference type="EMBL" id="SUZ97448.1"/>
    </source>
</evidence>
<dbReference type="SUPFAM" id="SSF50022">
    <property type="entry name" value="ISP domain"/>
    <property type="match status" value="1"/>
</dbReference>
<protein>
    <recommendedName>
        <fullName evidence="6">Rieske domain-containing protein</fullName>
    </recommendedName>
</protein>
<proteinExistence type="predicted"/>
<dbReference type="Pfam" id="PF00355">
    <property type="entry name" value="Rieske"/>
    <property type="match status" value="1"/>
</dbReference>
<dbReference type="InterPro" id="IPR044043">
    <property type="entry name" value="VanA_C_cat"/>
</dbReference>
<organism evidence="7">
    <name type="scientific">marine metagenome</name>
    <dbReference type="NCBI Taxonomy" id="408172"/>
    <lineage>
        <taxon>unclassified sequences</taxon>
        <taxon>metagenomes</taxon>
        <taxon>ecological metagenomes</taxon>
    </lineage>
</organism>
<reference evidence="7" key="1">
    <citation type="submission" date="2018-05" db="EMBL/GenBank/DDBJ databases">
        <authorList>
            <person name="Lanie J.A."/>
            <person name="Ng W.-L."/>
            <person name="Kazmierczak K.M."/>
            <person name="Andrzejewski T.M."/>
            <person name="Davidsen T.M."/>
            <person name="Wayne K.J."/>
            <person name="Tettelin H."/>
            <person name="Glass J.I."/>
            <person name="Rusch D."/>
            <person name="Podicherti R."/>
            <person name="Tsui H.-C.T."/>
            <person name="Winkler M.E."/>
        </authorList>
    </citation>
    <scope>NUCLEOTIDE SEQUENCE</scope>
</reference>
<keyword evidence="1" id="KW-0001">2Fe-2S</keyword>
<name>A0A381S2B5_9ZZZZ</name>
<dbReference type="Pfam" id="PF19112">
    <property type="entry name" value="VanA_C"/>
    <property type="match status" value="1"/>
</dbReference>
<keyword evidence="3" id="KW-0560">Oxidoreductase</keyword>
<evidence type="ECO:0000259" key="6">
    <source>
        <dbReference type="PROSITE" id="PS51296"/>
    </source>
</evidence>
<dbReference type="SUPFAM" id="SSF55961">
    <property type="entry name" value="Bet v1-like"/>
    <property type="match status" value="1"/>
</dbReference>
<feature type="domain" description="Rieske" evidence="6">
    <location>
        <begin position="22"/>
        <end position="126"/>
    </location>
</feature>
<dbReference type="GO" id="GO:0046872">
    <property type="term" value="F:metal ion binding"/>
    <property type="evidence" value="ECO:0007669"/>
    <property type="project" value="UniProtKB-KW"/>
</dbReference>